<dbReference type="Pfam" id="PF00153">
    <property type="entry name" value="Mito_carr"/>
    <property type="match status" value="3"/>
</dbReference>
<keyword evidence="4 10" id="KW-0812">Transmembrane</keyword>
<keyword evidence="5" id="KW-0677">Repeat</keyword>
<dbReference type="GO" id="GO:0071913">
    <property type="term" value="F:citrate secondary active transmembrane transporter activity"/>
    <property type="evidence" value="ECO:0007669"/>
    <property type="project" value="TreeGrafter"/>
</dbReference>
<proteinExistence type="inferred from homology"/>
<evidence type="ECO:0000256" key="6">
    <source>
        <dbReference type="ARBA" id="ARBA00022989"/>
    </source>
</evidence>
<feature type="repeat" description="Solcar" evidence="10">
    <location>
        <begin position="6"/>
        <end position="94"/>
    </location>
</feature>
<dbReference type="STRING" id="7260.B4NAH7"/>
<dbReference type="PANTHER" id="PTHR45788:SF4">
    <property type="entry name" value="TRICARBOXYLATE TRANSPORT PROTEIN, MITOCHONDRIAL"/>
    <property type="match status" value="1"/>
</dbReference>
<dbReference type="SUPFAM" id="SSF103506">
    <property type="entry name" value="Mitochondrial carrier"/>
    <property type="match status" value="1"/>
</dbReference>
<dbReference type="InterPro" id="IPR002067">
    <property type="entry name" value="MCP"/>
</dbReference>
<gene>
    <name evidence="12" type="primary">Dwil\GK11377</name>
    <name evidence="12" type="ORF">Dwil_GK11377</name>
</gene>
<evidence type="ECO:0000313" key="13">
    <source>
        <dbReference type="Proteomes" id="UP000007798"/>
    </source>
</evidence>
<evidence type="ECO:0000256" key="2">
    <source>
        <dbReference type="ARBA" id="ARBA00006375"/>
    </source>
</evidence>
<dbReference type="InParanoid" id="B4NAH7"/>
<keyword evidence="13" id="KW-1185">Reference proteome</keyword>
<protein>
    <recommendedName>
        <fullName evidence="9">Citrate transport protein</fullName>
    </recommendedName>
</protein>
<sequence length="296" mass="32262">MAPDGSKGLKGVVAGGITGGLEIMATYPTEFVKTQLQLDEKGDGRKFKGTLDCIRKTVNTNGVFGLYRGLSVLLLGSIPKSAARFGSFEYFSHTFQGYKINNQRFMAGFLAGLTEAVLVVTPMETIKVKLINDNRSPNPKYRGLFHGVTEIVKAEGIGGIYKGLLPTMVKQGTNQAIRFCVLFALKDMYTGNDPNKSVPKLGVGIFGAIAGAISVFFNNPVDVVKTRMQGMGAHKYKNSADCFLQTLHSEGPMAFYKGTLPRLARVCGDVALTFMIYDTIMEIINTVWKENKINTS</sequence>
<keyword evidence="7" id="KW-0496">Mitochondrion</keyword>
<evidence type="ECO:0000256" key="11">
    <source>
        <dbReference type="RuleBase" id="RU000488"/>
    </source>
</evidence>
<keyword evidence="6" id="KW-1133">Transmembrane helix</keyword>
<dbReference type="OrthoDB" id="44467at2759"/>
<evidence type="ECO:0000256" key="8">
    <source>
        <dbReference type="ARBA" id="ARBA00023136"/>
    </source>
</evidence>
<feature type="repeat" description="Solcar" evidence="10">
    <location>
        <begin position="198"/>
        <end position="283"/>
    </location>
</feature>
<dbReference type="HOGENOM" id="CLU_015166_5_1_1"/>
<organism evidence="12 13">
    <name type="scientific">Drosophila willistoni</name>
    <name type="common">Fruit fly</name>
    <dbReference type="NCBI Taxonomy" id="7260"/>
    <lineage>
        <taxon>Eukaryota</taxon>
        <taxon>Metazoa</taxon>
        <taxon>Ecdysozoa</taxon>
        <taxon>Arthropoda</taxon>
        <taxon>Hexapoda</taxon>
        <taxon>Insecta</taxon>
        <taxon>Pterygota</taxon>
        <taxon>Neoptera</taxon>
        <taxon>Endopterygota</taxon>
        <taxon>Diptera</taxon>
        <taxon>Brachycera</taxon>
        <taxon>Muscomorpha</taxon>
        <taxon>Ephydroidea</taxon>
        <taxon>Drosophilidae</taxon>
        <taxon>Drosophila</taxon>
        <taxon>Sophophora</taxon>
    </lineage>
</organism>
<keyword evidence="8 10" id="KW-0472">Membrane</keyword>
<dbReference type="GO" id="GO:0031966">
    <property type="term" value="C:mitochondrial membrane"/>
    <property type="evidence" value="ECO:0007669"/>
    <property type="project" value="UniProtKB-SubCell"/>
</dbReference>
<reference evidence="12 13" key="1">
    <citation type="journal article" date="2007" name="Nature">
        <title>Evolution of genes and genomes on the Drosophila phylogeny.</title>
        <authorList>
            <consortium name="Drosophila 12 Genomes Consortium"/>
            <person name="Clark A.G."/>
            <person name="Eisen M.B."/>
            <person name="Smith D.R."/>
            <person name="Bergman C.M."/>
            <person name="Oliver B."/>
            <person name="Markow T.A."/>
            <person name="Kaufman T.C."/>
            <person name="Kellis M."/>
            <person name="Gelbart W."/>
            <person name="Iyer V.N."/>
            <person name="Pollard D.A."/>
            <person name="Sackton T.B."/>
            <person name="Larracuente A.M."/>
            <person name="Singh N.D."/>
            <person name="Abad J.P."/>
            <person name="Abt D.N."/>
            <person name="Adryan B."/>
            <person name="Aguade M."/>
            <person name="Akashi H."/>
            <person name="Anderson W.W."/>
            <person name="Aquadro C.F."/>
            <person name="Ardell D.H."/>
            <person name="Arguello R."/>
            <person name="Artieri C.G."/>
            <person name="Barbash D.A."/>
            <person name="Barker D."/>
            <person name="Barsanti P."/>
            <person name="Batterham P."/>
            <person name="Batzoglou S."/>
            <person name="Begun D."/>
            <person name="Bhutkar A."/>
            <person name="Blanco E."/>
            <person name="Bosak S.A."/>
            <person name="Bradley R.K."/>
            <person name="Brand A.D."/>
            <person name="Brent M.R."/>
            <person name="Brooks A.N."/>
            <person name="Brown R.H."/>
            <person name="Butlin R.K."/>
            <person name="Caggese C."/>
            <person name="Calvi B.R."/>
            <person name="Bernardo de Carvalho A."/>
            <person name="Caspi A."/>
            <person name="Castrezana S."/>
            <person name="Celniker S.E."/>
            <person name="Chang J.L."/>
            <person name="Chapple C."/>
            <person name="Chatterji S."/>
            <person name="Chinwalla A."/>
            <person name="Civetta A."/>
            <person name="Clifton S.W."/>
            <person name="Comeron J.M."/>
            <person name="Costello J.C."/>
            <person name="Coyne J.A."/>
            <person name="Daub J."/>
            <person name="David R.G."/>
            <person name="Delcher A.L."/>
            <person name="Delehaunty K."/>
            <person name="Do C.B."/>
            <person name="Ebling H."/>
            <person name="Edwards K."/>
            <person name="Eickbush T."/>
            <person name="Evans J.D."/>
            <person name="Filipski A."/>
            <person name="Findeiss S."/>
            <person name="Freyhult E."/>
            <person name="Fulton L."/>
            <person name="Fulton R."/>
            <person name="Garcia A.C."/>
            <person name="Gardiner A."/>
            <person name="Garfield D.A."/>
            <person name="Garvin B.E."/>
            <person name="Gibson G."/>
            <person name="Gilbert D."/>
            <person name="Gnerre S."/>
            <person name="Godfrey J."/>
            <person name="Good R."/>
            <person name="Gotea V."/>
            <person name="Gravely B."/>
            <person name="Greenberg A.J."/>
            <person name="Griffiths-Jones S."/>
            <person name="Gross S."/>
            <person name="Guigo R."/>
            <person name="Gustafson E.A."/>
            <person name="Haerty W."/>
            <person name="Hahn M.W."/>
            <person name="Halligan D.L."/>
            <person name="Halpern A.L."/>
            <person name="Halter G.M."/>
            <person name="Han M.V."/>
            <person name="Heger A."/>
            <person name="Hillier L."/>
            <person name="Hinrichs A.S."/>
            <person name="Holmes I."/>
            <person name="Hoskins R.A."/>
            <person name="Hubisz M.J."/>
            <person name="Hultmark D."/>
            <person name="Huntley M.A."/>
            <person name="Jaffe D.B."/>
            <person name="Jagadeeshan S."/>
            <person name="Jeck W.R."/>
            <person name="Johnson J."/>
            <person name="Jones C.D."/>
            <person name="Jordan W.C."/>
            <person name="Karpen G.H."/>
            <person name="Kataoka E."/>
            <person name="Keightley P.D."/>
            <person name="Kheradpour P."/>
            <person name="Kirkness E.F."/>
            <person name="Koerich L.B."/>
            <person name="Kristiansen K."/>
            <person name="Kudrna D."/>
            <person name="Kulathinal R.J."/>
            <person name="Kumar S."/>
            <person name="Kwok R."/>
            <person name="Lander E."/>
            <person name="Langley C.H."/>
            <person name="Lapoint R."/>
            <person name="Lazzaro B.P."/>
            <person name="Lee S.J."/>
            <person name="Levesque L."/>
            <person name="Li R."/>
            <person name="Lin C.F."/>
            <person name="Lin M.F."/>
            <person name="Lindblad-Toh K."/>
            <person name="Llopart A."/>
            <person name="Long M."/>
            <person name="Low L."/>
            <person name="Lozovsky E."/>
            <person name="Lu J."/>
            <person name="Luo M."/>
            <person name="Machado C.A."/>
            <person name="Makalowski W."/>
            <person name="Marzo M."/>
            <person name="Matsuda M."/>
            <person name="Matzkin L."/>
            <person name="McAllister B."/>
            <person name="McBride C.S."/>
            <person name="McKernan B."/>
            <person name="McKernan K."/>
            <person name="Mendez-Lago M."/>
            <person name="Minx P."/>
            <person name="Mollenhauer M.U."/>
            <person name="Montooth K."/>
            <person name="Mount S.M."/>
            <person name="Mu X."/>
            <person name="Myers E."/>
            <person name="Negre B."/>
            <person name="Newfeld S."/>
            <person name="Nielsen R."/>
            <person name="Noor M.A."/>
            <person name="O'Grady P."/>
            <person name="Pachter L."/>
            <person name="Papaceit M."/>
            <person name="Parisi M.J."/>
            <person name="Parisi M."/>
            <person name="Parts L."/>
            <person name="Pedersen J.S."/>
            <person name="Pesole G."/>
            <person name="Phillippy A.M."/>
            <person name="Ponting C.P."/>
            <person name="Pop M."/>
            <person name="Porcelli D."/>
            <person name="Powell J.R."/>
            <person name="Prohaska S."/>
            <person name="Pruitt K."/>
            <person name="Puig M."/>
            <person name="Quesneville H."/>
            <person name="Ram K.R."/>
            <person name="Rand D."/>
            <person name="Rasmussen M.D."/>
            <person name="Reed L.K."/>
            <person name="Reenan R."/>
            <person name="Reily A."/>
            <person name="Remington K.A."/>
            <person name="Rieger T.T."/>
            <person name="Ritchie M.G."/>
            <person name="Robin C."/>
            <person name="Rogers Y.H."/>
            <person name="Rohde C."/>
            <person name="Rozas J."/>
            <person name="Rubenfield M.J."/>
            <person name="Ruiz A."/>
            <person name="Russo S."/>
            <person name="Salzberg S.L."/>
            <person name="Sanchez-Gracia A."/>
            <person name="Saranga D.J."/>
            <person name="Sato H."/>
            <person name="Schaeffer S.W."/>
            <person name="Schatz M.C."/>
            <person name="Schlenke T."/>
            <person name="Schwartz R."/>
            <person name="Segarra C."/>
            <person name="Singh R.S."/>
            <person name="Sirot L."/>
            <person name="Sirota M."/>
            <person name="Sisneros N.B."/>
            <person name="Smith C.D."/>
            <person name="Smith T.F."/>
            <person name="Spieth J."/>
            <person name="Stage D.E."/>
            <person name="Stark A."/>
            <person name="Stephan W."/>
            <person name="Strausberg R.L."/>
            <person name="Strempel S."/>
            <person name="Sturgill D."/>
            <person name="Sutton G."/>
            <person name="Sutton G.G."/>
            <person name="Tao W."/>
            <person name="Teichmann S."/>
            <person name="Tobari Y.N."/>
            <person name="Tomimura Y."/>
            <person name="Tsolas J.M."/>
            <person name="Valente V.L."/>
            <person name="Venter E."/>
            <person name="Venter J.C."/>
            <person name="Vicario S."/>
            <person name="Vieira F.G."/>
            <person name="Vilella A.J."/>
            <person name="Villasante A."/>
            <person name="Walenz B."/>
            <person name="Wang J."/>
            <person name="Wasserman M."/>
            <person name="Watts T."/>
            <person name="Wilson D."/>
            <person name="Wilson R.K."/>
            <person name="Wing R.A."/>
            <person name="Wolfner M.F."/>
            <person name="Wong A."/>
            <person name="Wong G.K."/>
            <person name="Wu C.I."/>
            <person name="Wu G."/>
            <person name="Yamamoto D."/>
            <person name="Yang H.P."/>
            <person name="Yang S.P."/>
            <person name="Yorke J.A."/>
            <person name="Yoshida K."/>
            <person name="Zdobnov E."/>
            <person name="Zhang P."/>
            <person name="Zhang Y."/>
            <person name="Zimin A.V."/>
            <person name="Baldwin J."/>
            <person name="Abdouelleil A."/>
            <person name="Abdulkadir J."/>
            <person name="Abebe A."/>
            <person name="Abera B."/>
            <person name="Abreu J."/>
            <person name="Acer S.C."/>
            <person name="Aftuck L."/>
            <person name="Alexander A."/>
            <person name="An P."/>
            <person name="Anderson E."/>
            <person name="Anderson S."/>
            <person name="Arachi H."/>
            <person name="Azer M."/>
            <person name="Bachantsang P."/>
            <person name="Barry A."/>
            <person name="Bayul T."/>
            <person name="Berlin A."/>
            <person name="Bessette D."/>
            <person name="Bloom T."/>
            <person name="Blye J."/>
            <person name="Boguslavskiy L."/>
            <person name="Bonnet C."/>
            <person name="Boukhgalter B."/>
            <person name="Bourzgui I."/>
            <person name="Brown A."/>
            <person name="Cahill P."/>
            <person name="Channer S."/>
            <person name="Cheshatsang Y."/>
            <person name="Chuda L."/>
            <person name="Citroen M."/>
            <person name="Collymore A."/>
            <person name="Cooke P."/>
            <person name="Costello M."/>
            <person name="D'Aco K."/>
            <person name="Daza R."/>
            <person name="De Haan G."/>
            <person name="DeGray S."/>
            <person name="DeMaso C."/>
            <person name="Dhargay N."/>
            <person name="Dooley K."/>
            <person name="Dooley E."/>
            <person name="Doricent M."/>
            <person name="Dorje P."/>
            <person name="Dorjee K."/>
            <person name="Dupes A."/>
            <person name="Elong R."/>
            <person name="Falk J."/>
            <person name="Farina A."/>
            <person name="Faro S."/>
            <person name="Ferguson D."/>
            <person name="Fisher S."/>
            <person name="Foley C.D."/>
            <person name="Franke A."/>
            <person name="Friedrich D."/>
            <person name="Gadbois L."/>
            <person name="Gearin G."/>
            <person name="Gearin C.R."/>
            <person name="Giannoukos G."/>
            <person name="Goode T."/>
            <person name="Graham J."/>
            <person name="Grandbois E."/>
            <person name="Grewal S."/>
            <person name="Gyaltsen K."/>
            <person name="Hafez N."/>
            <person name="Hagos B."/>
            <person name="Hall J."/>
            <person name="Henson C."/>
            <person name="Hollinger A."/>
            <person name="Honan T."/>
            <person name="Huard M.D."/>
            <person name="Hughes L."/>
            <person name="Hurhula B."/>
            <person name="Husby M.E."/>
            <person name="Kamat A."/>
            <person name="Kanga B."/>
            <person name="Kashin S."/>
            <person name="Khazanovich D."/>
            <person name="Kisner P."/>
            <person name="Lance K."/>
            <person name="Lara M."/>
            <person name="Lee W."/>
            <person name="Lennon N."/>
            <person name="Letendre F."/>
            <person name="LeVine R."/>
            <person name="Lipovsky A."/>
            <person name="Liu X."/>
            <person name="Liu J."/>
            <person name="Liu S."/>
            <person name="Lokyitsang T."/>
            <person name="Lokyitsang Y."/>
            <person name="Lubonja R."/>
            <person name="Lui A."/>
            <person name="MacDonald P."/>
            <person name="Magnisalis V."/>
            <person name="Maru K."/>
            <person name="Matthews C."/>
            <person name="McCusker W."/>
            <person name="McDonough S."/>
            <person name="Mehta T."/>
            <person name="Meldrim J."/>
            <person name="Meneus L."/>
            <person name="Mihai O."/>
            <person name="Mihalev A."/>
            <person name="Mihova T."/>
            <person name="Mittelman R."/>
            <person name="Mlenga V."/>
            <person name="Montmayeur A."/>
            <person name="Mulrain L."/>
            <person name="Navidi A."/>
            <person name="Naylor J."/>
            <person name="Negash T."/>
            <person name="Nguyen T."/>
            <person name="Nguyen N."/>
            <person name="Nicol R."/>
            <person name="Norbu C."/>
            <person name="Norbu N."/>
            <person name="Novod N."/>
            <person name="O'Neill B."/>
            <person name="Osman S."/>
            <person name="Markiewicz E."/>
            <person name="Oyono O.L."/>
            <person name="Patti C."/>
            <person name="Phunkhang P."/>
            <person name="Pierre F."/>
            <person name="Priest M."/>
            <person name="Raghuraman S."/>
            <person name="Rege F."/>
            <person name="Reyes R."/>
            <person name="Rise C."/>
            <person name="Rogov P."/>
            <person name="Ross K."/>
            <person name="Ryan E."/>
            <person name="Settipalli S."/>
            <person name="Shea T."/>
            <person name="Sherpa N."/>
            <person name="Shi L."/>
            <person name="Shih D."/>
            <person name="Sparrow T."/>
            <person name="Spaulding J."/>
            <person name="Stalker J."/>
            <person name="Stange-Thomann N."/>
            <person name="Stavropoulos S."/>
            <person name="Stone C."/>
            <person name="Strader C."/>
            <person name="Tesfaye S."/>
            <person name="Thomson T."/>
            <person name="Thoulutsang Y."/>
            <person name="Thoulutsang D."/>
            <person name="Topham K."/>
            <person name="Topping I."/>
            <person name="Tsamla T."/>
            <person name="Vassiliev H."/>
            <person name="Vo A."/>
            <person name="Wangchuk T."/>
            <person name="Wangdi T."/>
            <person name="Weiand M."/>
            <person name="Wilkinson J."/>
            <person name="Wilson A."/>
            <person name="Yadav S."/>
            <person name="Young G."/>
            <person name="Yu Q."/>
            <person name="Zembek L."/>
            <person name="Zhong D."/>
            <person name="Zimmer A."/>
            <person name="Zwirko Z."/>
            <person name="Jaffe D.B."/>
            <person name="Alvarez P."/>
            <person name="Brockman W."/>
            <person name="Butler J."/>
            <person name="Chin C."/>
            <person name="Gnerre S."/>
            <person name="Grabherr M."/>
            <person name="Kleber M."/>
            <person name="Mauceli E."/>
            <person name="MacCallum I."/>
        </authorList>
    </citation>
    <scope>NUCLEOTIDE SEQUENCE [LARGE SCALE GENOMIC DNA]</scope>
    <source>
        <strain evidence="13">Tucson 14030-0811.24</strain>
    </source>
</reference>
<dbReference type="InterPro" id="IPR023395">
    <property type="entry name" value="MCP_dom_sf"/>
</dbReference>
<name>B4NAH7_DROWI</name>
<evidence type="ECO:0000256" key="3">
    <source>
        <dbReference type="ARBA" id="ARBA00022448"/>
    </source>
</evidence>
<dbReference type="AlphaFoldDB" id="B4NAH7"/>
<feature type="repeat" description="Solcar" evidence="10">
    <location>
        <begin position="103"/>
        <end position="188"/>
    </location>
</feature>
<dbReference type="PRINTS" id="PR00926">
    <property type="entry name" value="MITOCARRIER"/>
</dbReference>
<evidence type="ECO:0000256" key="7">
    <source>
        <dbReference type="ARBA" id="ARBA00023128"/>
    </source>
</evidence>
<dbReference type="PROSITE" id="PS50920">
    <property type="entry name" value="SOLCAR"/>
    <property type="match status" value="3"/>
</dbReference>
<dbReference type="Gene3D" id="1.50.40.10">
    <property type="entry name" value="Mitochondrial carrier domain"/>
    <property type="match status" value="2"/>
</dbReference>
<dbReference type="InterPro" id="IPR018108">
    <property type="entry name" value="MCP_transmembrane"/>
</dbReference>
<dbReference type="PhylomeDB" id="B4NAH7"/>
<evidence type="ECO:0000256" key="4">
    <source>
        <dbReference type="ARBA" id="ARBA00022692"/>
    </source>
</evidence>
<comment type="similarity">
    <text evidence="2 11">Belongs to the mitochondrial carrier (TC 2.A.29) family.</text>
</comment>
<dbReference type="EMBL" id="CH964232">
    <property type="protein sequence ID" value="EDW80791.1"/>
    <property type="molecule type" value="Genomic_DNA"/>
</dbReference>
<dbReference type="eggNOG" id="KOG0756">
    <property type="taxonomic scope" value="Eukaryota"/>
</dbReference>
<evidence type="ECO:0000256" key="5">
    <source>
        <dbReference type="ARBA" id="ARBA00022737"/>
    </source>
</evidence>
<accession>B4NAH7</accession>
<dbReference type="InterPro" id="IPR049563">
    <property type="entry name" value="TXTP-like"/>
</dbReference>
<dbReference type="FunFam" id="1.50.40.10:FF:000007">
    <property type="entry name" value="Mitochondrial tricarboxylate transport protein-like"/>
    <property type="match status" value="1"/>
</dbReference>
<evidence type="ECO:0000256" key="10">
    <source>
        <dbReference type="PROSITE-ProRule" id="PRU00282"/>
    </source>
</evidence>
<keyword evidence="3 11" id="KW-0813">Transport</keyword>
<evidence type="ECO:0000256" key="9">
    <source>
        <dbReference type="ARBA" id="ARBA00042640"/>
    </source>
</evidence>
<dbReference type="GO" id="GO:0006843">
    <property type="term" value="P:mitochondrial citrate transmembrane transport"/>
    <property type="evidence" value="ECO:0007669"/>
    <property type="project" value="TreeGrafter"/>
</dbReference>
<dbReference type="PANTHER" id="PTHR45788">
    <property type="entry name" value="SUCCINATE/FUMARATE MITOCHONDRIAL TRANSPORTER-RELATED"/>
    <property type="match status" value="1"/>
</dbReference>
<dbReference type="KEGG" id="dwi:6648136"/>
<comment type="subcellular location">
    <subcellularLocation>
        <location evidence="1">Mitochondrion membrane</location>
        <topology evidence="1">Multi-pass membrane protein</topology>
    </subcellularLocation>
</comment>
<dbReference type="OMA" id="PFEWAKT"/>
<dbReference type="Proteomes" id="UP000007798">
    <property type="component" value="Unassembled WGS sequence"/>
</dbReference>
<evidence type="ECO:0000256" key="1">
    <source>
        <dbReference type="ARBA" id="ARBA00004225"/>
    </source>
</evidence>
<evidence type="ECO:0000313" key="12">
    <source>
        <dbReference type="EMBL" id="EDW80791.1"/>
    </source>
</evidence>